<dbReference type="SUPFAM" id="SSF55159">
    <property type="entry name" value="eIF1-like"/>
    <property type="match status" value="1"/>
</dbReference>
<dbReference type="FunFam" id="3.30.780.10:FF:000001">
    <property type="entry name" value="Eukaryotic translation initiation factor SUI1"/>
    <property type="match status" value="1"/>
</dbReference>
<dbReference type="GO" id="GO:0003729">
    <property type="term" value="F:mRNA binding"/>
    <property type="evidence" value="ECO:0007669"/>
    <property type="project" value="UniProtKB-ARBA"/>
</dbReference>
<evidence type="ECO:0000313" key="7">
    <source>
        <dbReference type="Proteomes" id="UP000325313"/>
    </source>
</evidence>
<comment type="similarity">
    <text evidence="2">Belongs to the SUI1 family.</text>
</comment>
<comment type="caution">
    <text evidence="6">The sequence shown here is derived from an EMBL/GenBank/DDBJ whole genome shotgun (WGS) entry which is preliminary data.</text>
</comment>
<feature type="domain" description="SUI1" evidence="5">
    <location>
        <begin position="33"/>
        <end position="103"/>
    </location>
</feature>
<comment type="function">
    <text evidence="1">Probably involved in translation.</text>
</comment>
<dbReference type="EMBL" id="VDEP01000239">
    <property type="protein sequence ID" value="KAA1121214.1"/>
    <property type="molecule type" value="Genomic_DNA"/>
</dbReference>
<gene>
    <name evidence="6" type="primary">SUI1_2</name>
    <name evidence="6" type="ORF">PGTUg99_025426</name>
</gene>
<accession>A0A5B0R8N7</accession>
<dbReference type="InterPro" id="IPR036877">
    <property type="entry name" value="SUI1_dom_sf"/>
</dbReference>
<dbReference type="Pfam" id="PF01253">
    <property type="entry name" value="SUI1"/>
    <property type="match status" value="1"/>
</dbReference>
<keyword evidence="6" id="KW-0396">Initiation factor</keyword>
<dbReference type="PANTHER" id="PTHR10388">
    <property type="entry name" value="EUKARYOTIC TRANSLATION INITIATION FACTOR SUI1"/>
    <property type="match status" value="1"/>
</dbReference>
<dbReference type="Proteomes" id="UP000325313">
    <property type="component" value="Unassembled WGS sequence"/>
</dbReference>
<sequence>MSVQNLTSRDPFADVGDDQFTTTQPSTKAPDYVHIRIQQRNGRKTLTTIQGLPSEYDPKKLLKAFKKDFACNGTLVPDEELGQVIQLQGDQRTKVSLLLVDAGIHLICMSSTQAILVSMLSKRMPARISGAYRMWTVGSSAGMKQAPL</sequence>
<organism evidence="6 7">
    <name type="scientific">Puccinia graminis f. sp. tritici</name>
    <dbReference type="NCBI Taxonomy" id="56615"/>
    <lineage>
        <taxon>Eukaryota</taxon>
        <taxon>Fungi</taxon>
        <taxon>Dikarya</taxon>
        <taxon>Basidiomycota</taxon>
        <taxon>Pucciniomycotina</taxon>
        <taxon>Pucciniomycetes</taxon>
        <taxon>Pucciniales</taxon>
        <taxon>Pucciniaceae</taxon>
        <taxon>Puccinia</taxon>
    </lineage>
</organism>
<keyword evidence="3" id="KW-0648">Protein biosynthesis</keyword>
<dbReference type="InterPro" id="IPR005874">
    <property type="entry name" value="SUI1_euk"/>
</dbReference>
<dbReference type="GO" id="GO:0003743">
    <property type="term" value="F:translation initiation factor activity"/>
    <property type="evidence" value="ECO:0007669"/>
    <property type="project" value="UniProtKB-KW"/>
</dbReference>
<reference evidence="6 7" key="1">
    <citation type="submission" date="2019-05" db="EMBL/GenBank/DDBJ databases">
        <title>Emergence of the Ug99 lineage of the wheat stem rust pathogen through somatic hybridization.</title>
        <authorList>
            <person name="Li F."/>
            <person name="Upadhyaya N.M."/>
            <person name="Sperschneider J."/>
            <person name="Matny O."/>
            <person name="Nguyen-Phuc H."/>
            <person name="Mago R."/>
            <person name="Raley C."/>
            <person name="Miller M.E."/>
            <person name="Silverstein K.A.T."/>
            <person name="Henningsen E."/>
            <person name="Hirsch C.D."/>
            <person name="Visser B."/>
            <person name="Pretorius Z.A."/>
            <person name="Steffenson B.J."/>
            <person name="Schwessinger B."/>
            <person name="Dodds P.N."/>
            <person name="Figueroa M."/>
        </authorList>
    </citation>
    <scope>NUCLEOTIDE SEQUENCE [LARGE SCALE GENOMIC DNA]</scope>
    <source>
        <strain evidence="6 7">Ug99</strain>
    </source>
</reference>
<evidence type="ECO:0000256" key="3">
    <source>
        <dbReference type="ARBA" id="ARBA00022917"/>
    </source>
</evidence>
<dbReference type="InterPro" id="IPR001950">
    <property type="entry name" value="SUI1"/>
</dbReference>
<dbReference type="Gene3D" id="3.30.780.10">
    <property type="entry name" value="SUI1-like domain"/>
    <property type="match status" value="1"/>
</dbReference>
<proteinExistence type="inferred from homology"/>
<name>A0A5B0R8N7_PUCGR</name>
<feature type="region of interest" description="Disordered" evidence="4">
    <location>
        <begin position="1"/>
        <end position="26"/>
    </location>
</feature>
<evidence type="ECO:0000313" key="6">
    <source>
        <dbReference type="EMBL" id="KAA1121214.1"/>
    </source>
</evidence>
<protein>
    <submittedName>
        <fullName evidence="6">Eukaryotic translation initiation factor eIF-1</fullName>
    </submittedName>
</protein>
<evidence type="ECO:0000259" key="5">
    <source>
        <dbReference type="PROSITE" id="PS50296"/>
    </source>
</evidence>
<dbReference type="PROSITE" id="PS50296">
    <property type="entry name" value="SUI1"/>
    <property type="match status" value="1"/>
</dbReference>
<dbReference type="CDD" id="cd11566">
    <property type="entry name" value="eIF1_SUI1"/>
    <property type="match status" value="1"/>
</dbReference>
<evidence type="ECO:0000256" key="4">
    <source>
        <dbReference type="SAM" id="MobiDB-lite"/>
    </source>
</evidence>
<evidence type="ECO:0000256" key="2">
    <source>
        <dbReference type="ARBA" id="ARBA00005422"/>
    </source>
</evidence>
<evidence type="ECO:0000256" key="1">
    <source>
        <dbReference type="ARBA" id="ARBA00003130"/>
    </source>
</evidence>
<dbReference type="AlphaFoldDB" id="A0A5B0R8N7"/>